<accession>A0A2U1LIN0</accession>
<sequence length="63" mass="7473">MVLEALLKDKNEKGSLHHKFGRALVFFHKNQERPFTVSVKNVIEGFLQLACWKINEEWHHFVP</sequence>
<dbReference type="Proteomes" id="UP000245207">
    <property type="component" value="Unassembled WGS sequence"/>
</dbReference>
<organism evidence="1 2">
    <name type="scientific">Artemisia annua</name>
    <name type="common">Sweet wormwood</name>
    <dbReference type="NCBI Taxonomy" id="35608"/>
    <lineage>
        <taxon>Eukaryota</taxon>
        <taxon>Viridiplantae</taxon>
        <taxon>Streptophyta</taxon>
        <taxon>Embryophyta</taxon>
        <taxon>Tracheophyta</taxon>
        <taxon>Spermatophyta</taxon>
        <taxon>Magnoliopsida</taxon>
        <taxon>eudicotyledons</taxon>
        <taxon>Gunneridae</taxon>
        <taxon>Pentapetalae</taxon>
        <taxon>asterids</taxon>
        <taxon>campanulids</taxon>
        <taxon>Asterales</taxon>
        <taxon>Asteraceae</taxon>
        <taxon>Asteroideae</taxon>
        <taxon>Anthemideae</taxon>
        <taxon>Artemisiinae</taxon>
        <taxon>Artemisia</taxon>
    </lineage>
</organism>
<dbReference type="AlphaFoldDB" id="A0A2U1LIN0"/>
<name>A0A2U1LIN0_ARTAN</name>
<keyword evidence="2" id="KW-1185">Reference proteome</keyword>
<reference evidence="1 2" key="1">
    <citation type="journal article" date="2018" name="Mol. Plant">
        <title>The genome of Artemisia annua provides insight into the evolution of Asteraceae family and artemisinin biosynthesis.</title>
        <authorList>
            <person name="Shen Q."/>
            <person name="Zhang L."/>
            <person name="Liao Z."/>
            <person name="Wang S."/>
            <person name="Yan T."/>
            <person name="Shi P."/>
            <person name="Liu M."/>
            <person name="Fu X."/>
            <person name="Pan Q."/>
            <person name="Wang Y."/>
            <person name="Lv Z."/>
            <person name="Lu X."/>
            <person name="Zhang F."/>
            <person name="Jiang W."/>
            <person name="Ma Y."/>
            <person name="Chen M."/>
            <person name="Hao X."/>
            <person name="Li L."/>
            <person name="Tang Y."/>
            <person name="Lv G."/>
            <person name="Zhou Y."/>
            <person name="Sun X."/>
            <person name="Brodelius P.E."/>
            <person name="Rose J.K.C."/>
            <person name="Tang K."/>
        </authorList>
    </citation>
    <scope>NUCLEOTIDE SEQUENCE [LARGE SCALE GENOMIC DNA]</scope>
    <source>
        <strain evidence="2">cv. Huhao1</strain>
        <tissue evidence="1">Leaf</tissue>
    </source>
</reference>
<evidence type="ECO:0000313" key="2">
    <source>
        <dbReference type="Proteomes" id="UP000245207"/>
    </source>
</evidence>
<dbReference type="EMBL" id="PKPP01009185">
    <property type="protein sequence ID" value="PWA48852.1"/>
    <property type="molecule type" value="Genomic_DNA"/>
</dbReference>
<gene>
    <name evidence="1" type="ORF">CTI12_AA484370</name>
</gene>
<protein>
    <submittedName>
        <fullName evidence="1">Uncharacterized protein</fullName>
    </submittedName>
</protein>
<comment type="caution">
    <text evidence="1">The sequence shown here is derived from an EMBL/GenBank/DDBJ whole genome shotgun (WGS) entry which is preliminary data.</text>
</comment>
<proteinExistence type="predicted"/>
<evidence type="ECO:0000313" key="1">
    <source>
        <dbReference type="EMBL" id="PWA48852.1"/>
    </source>
</evidence>